<reference evidence="2 3" key="1">
    <citation type="submission" date="2020-05" db="EMBL/GenBank/DDBJ databases">
        <authorList>
            <person name="Whitworth D."/>
        </authorList>
    </citation>
    <scope>NUCLEOTIDE SEQUENCE [LARGE SCALE GENOMIC DNA]</scope>
    <source>
        <strain evidence="2 3">AB043B</strain>
    </source>
</reference>
<dbReference type="Proteomes" id="UP000563426">
    <property type="component" value="Unassembled WGS sequence"/>
</dbReference>
<dbReference type="OrthoDB" id="9809850at2"/>
<dbReference type="AlphaFoldDB" id="A0A3A8I947"/>
<name>A0A3A8I947_9BACT</name>
<comment type="caution">
    <text evidence="2">The sequence shown here is derived from an EMBL/GenBank/DDBJ whole genome shotgun (WGS) entry which is preliminary data.</text>
</comment>
<gene>
    <name evidence="2" type="ORF">HMI49_24500</name>
</gene>
<sequence>MIDKTSRYAKTPTDTATDASGEEVTLVSLREIPATGGVFFHSPGEGERLDNLAQQYFRDPKKFWRICDASSVLDPFDVLVPGRPVLIPPNR</sequence>
<keyword evidence="3" id="KW-1185">Reference proteome</keyword>
<evidence type="ECO:0000256" key="1">
    <source>
        <dbReference type="SAM" id="MobiDB-lite"/>
    </source>
</evidence>
<feature type="region of interest" description="Disordered" evidence="1">
    <location>
        <begin position="1"/>
        <end position="22"/>
    </location>
</feature>
<evidence type="ECO:0000313" key="2">
    <source>
        <dbReference type="EMBL" id="NOK36371.1"/>
    </source>
</evidence>
<protein>
    <submittedName>
        <fullName evidence="2">LysM domain-containing protein</fullName>
    </submittedName>
</protein>
<dbReference type="EMBL" id="JABFJV010000158">
    <property type="protein sequence ID" value="NOK36371.1"/>
    <property type="molecule type" value="Genomic_DNA"/>
</dbReference>
<evidence type="ECO:0000313" key="3">
    <source>
        <dbReference type="Proteomes" id="UP000563426"/>
    </source>
</evidence>
<proteinExistence type="predicted"/>
<organism evidence="2 3">
    <name type="scientific">Corallococcus exercitus</name>
    <dbReference type="NCBI Taxonomy" id="2316736"/>
    <lineage>
        <taxon>Bacteria</taxon>
        <taxon>Pseudomonadati</taxon>
        <taxon>Myxococcota</taxon>
        <taxon>Myxococcia</taxon>
        <taxon>Myxococcales</taxon>
        <taxon>Cystobacterineae</taxon>
        <taxon>Myxococcaceae</taxon>
        <taxon>Corallococcus</taxon>
    </lineage>
</organism>
<dbReference type="RefSeq" id="WP_120526610.1">
    <property type="nucleotide sequence ID" value="NZ_JABFJV010000158.1"/>
</dbReference>
<accession>A0A3A8I947</accession>